<evidence type="ECO:0000313" key="1">
    <source>
        <dbReference type="EMBL" id="KAL1273786.1"/>
    </source>
</evidence>
<name>A0ABR3NAM9_9TELE</name>
<proteinExistence type="predicted"/>
<dbReference type="EMBL" id="JAYMGO010000005">
    <property type="protein sequence ID" value="KAL1273786.1"/>
    <property type="molecule type" value="Genomic_DNA"/>
</dbReference>
<comment type="caution">
    <text evidence="1">The sequence shown here is derived from an EMBL/GenBank/DDBJ whole genome shotgun (WGS) entry which is preliminary data.</text>
</comment>
<keyword evidence="2" id="KW-1185">Reference proteome</keyword>
<accession>A0ABR3NAM9</accession>
<reference evidence="1 2" key="1">
    <citation type="submission" date="2023-09" db="EMBL/GenBank/DDBJ databases">
        <authorList>
            <person name="Wang M."/>
        </authorList>
    </citation>
    <scope>NUCLEOTIDE SEQUENCE [LARGE SCALE GENOMIC DNA]</scope>
    <source>
        <strain evidence="1">GT-2023</strain>
        <tissue evidence="1">Liver</tissue>
    </source>
</reference>
<evidence type="ECO:0000313" key="2">
    <source>
        <dbReference type="Proteomes" id="UP001558613"/>
    </source>
</evidence>
<gene>
    <name evidence="1" type="ORF">QQF64_026600</name>
</gene>
<sequence length="82" mass="9281">MQTDTQSDKCRSPDGQSCVTERASRAFSVCSLASSALQRADGGGEERRGLQNHQRHCFFCQSSCDRDIYMIWVFFQGPTRQL</sequence>
<protein>
    <submittedName>
        <fullName evidence="1">Uncharacterized protein</fullName>
    </submittedName>
</protein>
<dbReference type="Proteomes" id="UP001558613">
    <property type="component" value="Unassembled WGS sequence"/>
</dbReference>
<organism evidence="1 2">
    <name type="scientific">Cirrhinus molitorella</name>
    <name type="common">mud carp</name>
    <dbReference type="NCBI Taxonomy" id="172907"/>
    <lineage>
        <taxon>Eukaryota</taxon>
        <taxon>Metazoa</taxon>
        <taxon>Chordata</taxon>
        <taxon>Craniata</taxon>
        <taxon>Vertebrata</taxon>
        <taxon>Euteleostomi</taxon>
        <taxon>Actinopterygii</taxon>
        <taxon>Neopterygii</taxon>
        <taxon>Teleostei</taxon>
        <taxon>Ostariophysi</taxon>
        <taxon>Cypriniformes</taxon>
        <taxon>Cyprinidae</taxon>
        <taxon>Labeoninae</taxon>
        <taxon>Labeonini</taxon>
        <taxon>Cirrhinus</taxon>
    </lineage>
</organism>